<dbReference type="EMBL" id="VYXH01006268">
    <property type="protein sequence ID" value="NWQ91550.1"/>
    <property type="molecule type" value="Genomic_DNA"/>
</dbReference>
<name>A0A7K4T1E0_9CHAR</name>
<evidence type="ECO:0000313" key="1">
    <source>
        <dbReference type="EMBL" id="NWQ91550.1"/>
    </source>
</evidence>
<evidence type="ECO:0000313" key="2">
    <source>
        <dbReference type="Proteomes" id="UP000574691"/>
    </source>
</evidence>
<dbReference type="PANTHER" id="PTHR10656">
    <property type="entry name" value="CELL FATE DETERMINING PROTEIN MAB21-RELATED"/>
    <property type="match status" value="1"/>
</dbReference>
<organism evidence="1 2">
    <name type="scientific">Burhinus bistriatus</name>
    <dbReference type="NCBI Taxonomy" id="240201"/>
    <lineage>
        <taxon>Eukaryota</taxon>
        <taxon>Metazoa</taxon>
        <taxon>Chordata</taxon>
        <taxon>Craniata</taxon>
        <taxon>Vertebrata</taxon>
        <taxon>Euteleostomi</taxon>
        <taxon>Archelosauria</taxon>
        <taxon>Archosauria</taxon>
        <taxon>Dinosauria</taxon>
        <taxon>Saurischia</taxon>
        <taxon>Theropoda</taxon>
        <taxon>Coelurosauria</taxon>
        <taxon>Aves</taxon>
        <taxon>Neognathae</taxon>
        <taxon>Neoaves</taxon>
        <taxon>Charadriiformes</taxon>
        <taxon>Burhinidae</taxon>
        <taxon>Burhinus</taxon>
    </lineage>
</organism>
<dbReference type="Proteomes" id="UP000574691">
    <property type="component" value="Unassembled WGS sequence"/>
</dbReference>
<dbReference type="GO" id="GO:0016020">
    <property type="term" value="C:membrane"/>
    <property type="evidence" value="ECO:0007669"/>
    <property type="project" value="TreeGrafter"/>
</dbReference>
<feature type="non-terminal residue" evidence="1">
    <location>
        <position position="1"/>
    </location>
</feature>
<protein>
    <submittedName>
        <fullName evidence="1">IPIL1 protein</fullName>
    </submittedName>
</protein>
<accession>A0A7K4T1E0</accession>
<dbReference type="AlphaFoldDB" id="A0A7K4T1E0"/>
<feature type="non-terminal residue" evidence="1">
    <location>
        <position position="158"/>
    </location>
</feature>
<keyword evidence="2" id="KW-1185">Reference proteome</keyword>
<sequence>GWSPEEDHAVYQLLVPLKPPRGHAFHLELGTTEEMPAKGSRVRVELECTCMREQLVENTLCFLHHPEEELRRNQGPSLLGTLCTGSYLDVQKTAHWLQNLVRLAWVLVPHSCHFNMKVLPSSRSCKLQLTNTSGRTLFVEMLFGVQQGDSDIFLSSQT</sequence>
<gene>
    <name evidence="1" type="primary">Itpripl1_0</name>
    <name evidence="1" type="ORF">BURBIS_R15853</name>
</gene>
<proteinExistence type="predicted"/>
<dbReference type="PANTHER" id="PTHR10656:SF40">
    <property type="entry name" value="INOSITOL 1,4,5-TRISPHOSPHATE RECEPTOR-INTERACTING PROTEIN-LIKE 1"/>
    <property type="match status" value="1"/>
</dbReference>
<reference evidence="1 2" key="1">
    <citation type="submission" date="2019-09" db="EMBL/GenBank/DDBJ databases">
        <title>Bird 10,000 Genomes (B10K) Project - Family phase.</title>
        <authorList>
            <person name="Zhang G."/>
        </authorList>
    </citation>
    <scope>NUCLEOTIDE SEQUENCE [LARGE SCALE GENOMIC DNA]</scope>
    <source>
        <strain evidence="1">B10K-DU-001-64</strain>
        <tissue evidence="1">Muscle</tissue>
    </source>
</reference>
<comment type="caution">
    <text evidence="1">The sequence shown here is derived from an EMBL/GenBank/DDBJ whole genome shotgun (WGS) entry which is preliminary data.</text>
</comment>